<name>A0ABU6Z3E9_9FABA</name>
<reference evidence="1 2" key="1">
    <citation type="journal article" date="2023" name="Plants (Basel)">
        <title>Bridging the Gap: Combining Genomics and Transcriptomics Approaches to Understand Stylosanthes scabra, an Orphan Legume from the Brazilian Caatinga.</title>
        <authorList>
            <person name="Ferreira-Neto J.R.C."/>
            <person name="da Silva M.D."/>
            <person name="Binneck E."/>
            <person name="de Melo N.F."/>
            <person name="da Silva R.H."/>
            <person name="de Melo A.L.T.M."/>
            <person name="Pandolfi V."/>
            <person name="Bustamante F.O."/>
            <person name="Brasileiro-Vidal A.C."/>
            <person name="Benko-Iseppon A.M."/>
        </authorList>
    </citation>
    <scope>NUCLEOTIDE SEQUENCE [LARGE SCALE GENOMIC DNA]</scope>
    <source>
        <tissue evidence="1">Leaves</tissue>
    </source>
</reference>
<proteinExistence type="predicted"/>
<evidence type="ECO:0000313" key="1">
    <source>
        <dbReference type="EMBL" id="MED6216789.1"/>
    </source>
</evidence>
<dbReference type="Proteomes" id="UP001341840">
    <property type="component" value="Unassembled WGS sequence"/>
</dbReference>
<accession>A0ABU6Z3E9</accession>
<comment type="caution">
    <text evidence="1">The sequence shown here is derived from an EMBL/GenBank/DDBJ whole genome shotgun (WGS) entry which is preliminary data.</text>
</comment>
<keyword evidence="2" id="KW-1185">Reference proteome</keyword>
<gene>
    <name evidence="1" type="ORF">PIB30_011115</name>
</gene>
<dbReference type="EMBL" id="JASCZI010271887">
    <property type="protein sequence ID" value="MED6216789.1"/>
    <property type="molecule type" value="Genomic_DNA"/>
</dbReference>
<evidence type="ECO:0000313" key="2">
    <source>
        <dbReference type="Proteomes" id="UP001341840"/>
    </source>
</evidence>
<organism evidence="1 2">
    <name type="scientific">Stylosanthes scabra</name>
    <dbReference type="NCBI Taxonomy" id="79078"/>
    <lineage>
        <taxon>Eukaryota</taxon>
        <taxon>Viridiplantae</taxon>
        <taxon>Streptophyta</taxon>
        <taxon>Embryophyta</taxon>
        <taxon>Tracheophyta</taxon>
        <taxon>Spermatophyta</taxon>
        <taxon>Magnoliopsida</taxon>
        <taxon>eudicotyledons</taxon>
        <taxon>Gunneridae</taxon>
        <taxon>Pentapetalae</taxon>
        <taxon>rosids</taxon>
        <taxon>fabids</taxon>
        <taxon>Fabales</taxon>
        <taxon>Fabaceae</taxon>
        <taxon>Papilionoideae</taxon>
        <taxon>50 kb inversion clade</taxon>
        <taxon>dalbergioids sensu lato</taxon>
        <taxon>Dalbergieae</taxon>
        <taxon>Pterocarpus clade</taxon>
        <taxon>Stylosanthes</taxon>
    </lineage>
</organism>
<protein>
    <submittedName>
        <fullName evidence="1">Uncharacterized protein</fullName>
    </submittedName>
</protein>
<sequence>MIISNLSIFGLILALVGRVLLIIGEGLSLYGSVHNIAPTQEFEHACLTSEVFMELPNTRGTFGYVLVELPGATCHLVALFGAKDVSLLSFCYRDGGNDVLSSIFEDARFSKSLLLRDMSKQNKLDRLKNMMADVNKMGPRLFLPALVQVIATAKASGSASKMDAISTSSELLQTKPVPPKVVVPETICLDGEEGVKEDPTADLRQKRWKRDRKDADLTDRVLGFDSAWEHEVHPVEGGLTSSSVRKSLLTIPRSSFSEPAISMRAIPLSASRCCCFFTICYLTLYYSFCFAELCLCLLGLHVGLGSALAAKVKAEKELLATQDQIVMLKAEKDSALAYLPLREKIDNLTYQLSVKEGEQQSALERMS</sequence>